<organism evidence="1 2">
    <name type="scientific">Candidatus Falkowbacteria bacterium RIFOXYD2_FULL_34_120</name>
    <dbReference type="NCBI Taxonomy" id="1798007"/>
    <lineage>
        <taxon>Bacteria</taxon>
        <taxon>Candidatus Falkowiibacteriota</taxon>
    </lineage>
</organism>
<gene>
    <name evidence="1" type="ORF">A2531_04550</name>
</gene>
<comment type="caution">
    <text evidence="1">The sequence shown here is derived from an EMBL/GenBank/DDBJ whole genome shotgun (WGS) entry which is preliminary data.</text>
</comment>
<evidence type="ECO:0000313" key="1">
    <source>
        <dbReference type="EMBL" id="OGF40273.1"/>
    </source>
</evidence>
<name>A0A1F5TMV3_9BACT</name>
<dbReference type="AlphaFoldDB" id="A0A1F5TMV3"/>
<sequence>MKAVWGDKMDLKKYAQKVIQNFIAEHKEEIVNLEKDFIETEKLEDIYNWNGYFEIFIESEDSGFRGDGQNIRYRNKYPEVLKNVIKAACLEFINNNYETLSLEKIIDIQVILPNGTFINLPKKYWKKQVEEIINNIYLHKV</sequence>
<accession>A0A1F5TMV3</accession>
<proteinExistence type="predicted"/>
<evidence type="ECO:0000313" key="2">
    <source>
        <dbReference type="Proteomes" id="UP000177579"/>
    </source>
</evidence>
<dbReference type="Proteomes" id="UP000177579">
    <property type="component" value="Unassembled WGS sequence"/>
</dbReference>
<reference evidence="1 2" key="1">
    <citation type="journal article" date="2016" name="Nat. Commun.">
        <title>Thousands of microbial genomes shed light on interconnected biogeochemical processes in an aquifer system.</title>
        <authorList>
            <person name="Anantharaman K."/>
            <person name="Brown C.T."/>
            <person name="Hug L.A."/>
            <person name="Sharon I."/>
            <person name="Castelle C.J."/>
            <person name="Probst A.J."/>
            <person name="Thomas B.C."/>
            <person name="Singh A."/>
            <person name="Wilkins M.J."/>
            <person name="Karaoz U."/>
            <person name="Brodie E.L."/>
            <person name="Williams K.H."/>
            <person name="Hubbard S.S."/>
            <person name="Banfield J.F."/>
        </authorList>
    </citation>
    <scope>NUCLEOTIDE SEQUENCE [LARGE SCALE GENOMIC DNA]</scope>
</reference>
<dbReference type="EMBL" id="MFGO01000032">
    <property type="protein sequence ID" value="OGF40273.1"/>
    <property type="molecule type" value="Genomic_DNA"/>
</dbReference>
<protein>
    <submittedName>
        <fullName evidence="1">Uncharacterized protein</fullName>
    </submittedName>
</protein>